<reference evidence="10" key="2">
    <citation type="submission" date="2022-08" db="EMBL/GenBank/DDBJ databases">
        <title>Complete genome sequence of 14 non-tuberculosis mycobacteria type-strains.</title>
        <authorList>
            <person name="Igarashi Y."/>
            <person name="Osugi A."/>
            <person name="Mitarai S."/>
        </authorList>
    </citation>
    <scope>NUCLEOTIDE SEQUENCE</scope>
    <source>
        <strain evidence="10">ATCC 51985</strain>
        <plasmid evidence="10">unnamed1</plasmid>
    </source>
</reference>
<dbReference type="Gene3D" id="3.10.20.90">
    <property type="entry name" value="Phosphatidylinositol 3-kinase Catalytic Subunit, Chain A, domain 1"/>
    <property type="match status" value="1"/>
</dbReference>
<dbReference type="InterPro" id="IPR024962">
    <property type="entry name" value="YukD-like"/>
</dbReference>
<feature type="domain" description="EccD-like transmembrane" evidence="8">
    <location>
        <begin position="140"/>
        <end position="494"/>
    </location>
</feature>
<accession>A0A0E4H2T7</accession>
<feature type="transmembrane region" description="Helical" evidence="7">
    <location>
        <begin position="246"/>
        <end position="267"/>
    </location>
</feature>
<evidence type="ECO:0000313" key="9">
    <source>
        <dbReference type="EMBL" id="CQD24636.1"/>
    </source>
</evidence>
<keyword evidence="10" id="KW-0614">Plasmid</keyword>
<comment type="similarity">
    <text evidence="2">Belongs to the EccD/Snm4 family.</text>
</comment>
<keyword evidence="5 7" id="KW-1133">Transmembrane helix</keyword>
<evidence type="ECO:0000256" key="1">
    <source>
        <dbReference type="ARBA" id="ARBA00004651"/>
    </source>
</evidence>
<dbReference type="Pfam" id="PF08817">
    <property type="entry name" value="YukD"/>
    <property type="match status" value="1"/>
</dbReference>
<proteinExistence type="inferred from homology"/>
<dbReference type="GO" id="GO:0005886">
    <property type="term" value="C:plasma membrane"/>
    <property type="evidence" value="ECO:0007669"/>
    <property type="project" value="UniProtKB-SubCell"/>
</dbReference>
<dbReference type="EMBL" id="CTEE01000003">
    <property type="protein sequence ID" value="CQD24636.1"/>
    <property type="molecule type" value="Genomic_DNA"/>
</dbReference>
<dbReference type="Proteomes" id="UP000199251">
    <property type="component" value="Unassembled WGS sequence"/>
</dbReference>
<feature type="transmembrane region" description="Helical" evidence="7">
    <location>
        <begin position="428"/>
        <end position="452"/>
    </location>
</feature>
<gene>
    <name evidence="9" type="primary">snm_2</name>
    <name evidence="10" type="synonym">eccD</name>
    <name evidence="9" type="ORF">BN1232_06301</name>
    <name evidence="10" type="ORF">MJO58_27975</name>
</gene>
<feature type="transmembrane region" description="Helical" evidence="7">
    <location>
        <begin position="194"/>
        <end position="213"/>
    </location>
</feature>
<evidence type="ECO:0000256" key="7">
    <source>
        <dbReference type="SAM" id="Phobius"/>
    </source>
</evidence>
<evidence type="ECO:0000313" key="10">
    <source>
        <dbReference type="EMBL" id="ULP45406.1"/>
    </source>
</evidence>
<dbReference type="RefSeq" id="WP_061559478.1">
    <property type="nucleotide sequence ID" value="NZ_CP092424.2"/>
</dbReference>
<feature type="transmembrane region" description="Helical" evidence="7">
    <location>
        <begin position="472"/>
        <end position="492"/>
    </location>
</feature>
<feature type="transmembrane region" description="Helical" evidence="7">
    <location>
        <begin position="136"/>
        <end position="156"/>
    </location>
</feature>
<geneLocation type="plasmid" evidence="10 12">
    <name>unnamed1</name>
</geneLocation>
<feature type="transmembrane region" description="Helical" evidence="7">
    <location>
        <begin position="273"/>
        <end position="296"/>
    </location>
</feature>
<dbReference type="Proteomes" id="UP001055171">
    <property type="component" value="Plasmid unnamed1"/>
</dbReference>
<feature type="transmembrane region" description="Helical" evidence="7">
    <location>
        <begin position="348"/>
        <end position="369"/>
    </location>
</feature>
<dbReference type="OrthoDB" id="4640662at2"/>
<dbReference type="STRING" id="141349.BN1232_06301"/>
<protein>
    <submittedName>
        <fullName evidence="9">Secretion protein Snm4</fullName>
    </submittedName>
    <submittedName>
        <fullName evidence="10">Type VII secretion integral membrane protein EccD</fullName>
    </submittedName>
</protein>
<dbReference type="AlphaFoldDB" id="A0A0E4H2T7"/>
<feature type="transmembrane region" description="Helical" evidence="7">
    <location>
        <begin position="404"/>
        <end position="422"/>
    </location>
</feature>
<organism evidence="9 11">
    <name type="scientific">Mycobacterium lentiflavum</name>
    <dbReference type="NCBI Taxonomy" id="141349"/>
    <lineage>
        <taxon>Bacteria</taxon>
        <taxon>Bacillati</taxon>
        <taxon>Actinomycetota</taxon>
        <taxon>Actinomycetes</taxon>
        <taxon>Mycobacteriales</taxon>
        <taxon>Mycobacteriaceae</taxon>
        <taxon>Mycobacterium</taxon>
        <taxon>Mycobacterium simiae complex</taxon>
    </lineage>
</organism>
<keyword evidence="12" id="KW-1185">Reference proteome</keyword>
<keyword evidence="4 7" id="KW-0812">Transmembrane</keyword>
<sequence length="499" mass="52701">MTTAHPAQQAPEVPRLCKVHLLVGDDRLIDYVLPAGVALIAVIEDLIPRVNTILKDRDRALLDDTLTYHLCRADATPLDAQRSLDDSRVYDGDLLCLLPSEATERFAPVIEEVSTALARSARQQFATVDLTVGRRVAGGLFAALVAWSEVMLAQLWWQQHGWLAPAVSWGLAVVFLLSARAATRARDEQRRLSADFLVWSALMCAGAGAAMSVPGPPGGWHVVAATATVLAGVAAWTMLTGRYLGVFAGMAVIGLSAAAVAAIHASGWRVLPAHLAVVFLLADLVLVTFATSIGILGAGVPGPWFPSVTNRGVFETREGAALNTVSPVERPGTDTVEQIATWARRGTAIVTGLLCGAAVVLVVAARYAVMPETGGGWRFLAFTLGICAIFVLRSRSFVDRNQSVALAVGAVAAVAVVIGRYASAPNPVSPVVTLICVAAALLLAALGLLGTLVVPKAHISAPVNRAVEVSEYILLIFVVPWAIWLLNLLWVVRNAVHGS</sequence>
<evidence type="ECO:0000256" key="6">
    <source>
        <dbReference type="ARBA" id="ARBA00023136"/>
    </source>
</evidence>
<feature type="transmembrane region" description="Helical" evidence="7">
    <location>
        <begin position="162"/>
        <end position="182"/>
    </location>
</feature>
<dbReference type="EMBL" id="CP092424">
    <property type="protein sequence ID" value="ULP45406.1"/>
    <property type="molecule type" value="Genomic_DNA"/>
</dbReference>
<comment type="subcellular location">
    <subcellularLocation>
        <location evidence="1">Cell membrane</location>
        <topology evidence="1">Multi-pass membrane protein</topology>
    </subcellularLocation>
</comment>
<dbReference type="InterPro" id="IPR006707">
    <property type="entry name" value="T7SS_EccD"/>
</dbReference>
<evidence type="ECO:0000256" key="4">
    <source>
        <dbReference type="ARBA" id="ARBA00022692"/>
    </source>
</evidence>
<evidence type="ECO:0000256" key="3">
    <source>
        <dbReference type="ARBA" id="ARBA00022475"/>
    </source>
</evidence>
<evidence type="ECO:0000259" key="8">
    <source>
        <dbReference type="Pfam" id="PF19053"/>
    </source>
</evidence>
<feature type="transmembrane region" description="Helical" evidence="7">
    <location>
        <begin position="375"/>
        <end position="392"/>
    </location>
</feature>
<evidence type="ECO:0000313" key="11">
    <source>
        <dbReference type="Proteomes" id="UP000199251"/>
    </source>
</evidence>
<name>A0A0E4H2T7_MYCLN</name>
<dbReference type="InterPro" id="IPR044049">
    <property type="entry name" value="EccD_transm"/>
</dbReference>
<reference evidence="9 11" key="1">
    <citation type="submission" date="2015-03" db="EMBL/GenBank/DDBJ databases">
        <authorList>
            <person name="Urmite Genomes"/>
        </authorList>
    </citation>
    <scope>NUCLEOTIDE SEQUENCE [LARGE SCALE GENOMIC DNA]</scope>
    <source>
        <strain evidence="9 11">CSUR P1491</strain>
    </source>
</reference>
<dbReference type="NCBIfam" id="TIGR03920">
    <property type="entry name" value="T7SS_EccD"/>
    <property type="match status" value="1"/>
</dbReference>
<feature type="transmembrane region" description="Helical" evidence="7">
    <location>
        <begin position="219"/>
        <end position="239"/>
    </location>
</feature>
<evidence type="ECO:0000256" key="5">
    <source>
        <dbReference type="ARBA" id="ARBA00022989"/>
    </source>
</evidence>
<keyword evidence="3" id="KW-1003">Cell membrane</keyword>
<keyword evidence="6 7" id="KW-0472">Membrane</keyword>
<evidence type="ECO:0000313" key="12">
    <source>
        <dbReference type="Proteomes" id="UP001055171"/>
    </source>
</evidence>
<dbReference type="Pfam" id="PF19053">
    <property type="entry name" value="EccD"/>
    <property type="match status" value="1"/>
</dbReference>
<evidence type="ECO:0000256" key="2">
    <source>
        <dbReference type="ARBA" id="ARBA00006162"/>
    </source>
</evidence>